<dbReference type="Proteomes" id="UP000004508">
    <property type="component" value="Unassembled WGS sequence"/>
</dbReference>
<dbReference type="EMBL" id="ADVG01000001">
    <property type="protein sequence ID" value="EFH89424.1"/>
    <property type="molecule type" value="Genomic_DNA"/>
</dbReference>
<name>D6TJ17_KTERA</name>
<sequence>MDLRSGHPMDAPVTVSNIAFFRGVQAGYQAYQDAHAPLNEYDLYEHMVHRLLAFPDSTSESTGWVIGWVKALLETASPQPPRSVSPGRRCEEPATYGENFLPVISNDTQRHRVTSPFCFVPSCPCHEDQENIAEVTRYINDGLLTPQEATDHVAGKHL</sequence>
<evidence type="ECO:0000313" key="2">
    <source>
        <dbReference type="Proteomes" id="UP000004508"/>
    </source>
</evidence>
<gene>
    <name evidence="1" type="ORF">Krac_10979</name>
</gene>
<reference evidence="1 2" key="1">
    <citation type="journal article" date="2011" name="Stand. Genomic Sci.">
        <title>Non-contiguous finished genome sequence and contextual data of the filamentous soil bacterium Ktedonobacter racemifer type strain (SOSP1-21).</title>
        <authorList>
            <person name="Chang Y.J."/>
            <person name="Land M."/>
            <person name="Hauser L."/>
            <person name="Chertkov O."/>
            <person name="Del Rio T.G."/>
            <person name="Nolan M."/>
            <person name="Copeland A."/>
            <person name="Tice H."/>
            <person name="Cheng J.F."/>
            <person name="Lucas S."/>
            <person name="Han C."/>
            <person name="Goodwin L."/>
            <person name="Pitluck S."/>
            <person name="Ivanova N."/>
            <person name="Ovchinikova G."/>
            <person name="Pati A."/>
            <person name="Chen A."/>
            <person name="Palaniappan K."/>
            <person name="Mavromatis K."/>
            <person name="Liolios K."/>
            <person name="Brettin T."/>
            <person name="Fiebig A."/>
            <person name="Rohde M."/>
            <person name="Abt B."/>
            <person name="Goker M."/>
            <person name="Detter J.C."/>
            <person name="Woyke T."/>
            <person name="Bristow J."/>
            <person name="Eisen J.A."/>
            <person name="Markowitz V."/>
            <person name="Hugenholtz P."/>
            <person name="Kyrpides N.C."/>
            <person name="Klenk H.P."/>
            <person name="Lapidus A."/>
        </authorList>
    </citation>
    <scope>NUCLEOTIDE SEQUENCE [LARGE SCALE GENOMIC DNA]</scope>
    <source>
        <strain evidence="2">DSM 44963</strain>
    </source>
</reference>
<keyword evidence="2" id="KW-1185">Reference proteome</keyword>
<comment type="caution">
    <text evidence="1">The sequence shown here is derived from an EMBL/GenBank/DDBJ whole genome shotgun (WGS) entry which is preliminary data.</text>
</comment>
<proteinExistence type="predicted"/>
<organism evidence="1 2">
    <name type="scientific">Ktedonobacter racemifer DSM 44963</name>
    <dbReference type="NCBI Taxonomy" id="485913"/>
    <lineage>
        <taxon>Bacteria</taxon>
        <taxon>Bacillati</taxon>
        <taxon>Chloroflexota</taxon>
        <taxon>Ktedonobacteria</taxon>
        <taxon>Ktedonobacterales</taxon>
        <taxon>Ktedonobacteraceae</taxon>
        <taxon>Ktedonobacter</taxon>
    </lineage>
</organism>
<accession>D6TJ17</accession>
<protein>
    <submittedName>
        <fullName evidence="1">Uncharacterized protein</fullName>
    </submittedName>
</protein>
<dbReference type="STRING" id="485913.Krac_10979"/>
<dbReference type="AlphaFoldDB" id="D6TJ17"/>
<evidence type="ECO:0000313" key="1">
    <source>
        <dbReference type="EMBL" id="EFH89424.1"/>
    </source>
</evidence>
<dbReference type="InParanoid" id="D6TJ17"/>